<evidence type="ECO:0000313" key="3">
    <source>
        <dbReference type="Proteomes" id="UP000765509"/>
    </source>
</evidence>
<evidence type="ECO:0000313" key="2">
    <source>
        <dbReference type="EMBL" id="MBW0566398.1"/>
    </source>
</evidence>
<feature type="region of interest" description="Disordered" evidence="1">
    <location>
        <begin position="1"/>
        <end position="21"/>
    </location>
</feature>
<name>A0A9Q3JQ76_9BASI</name>
<accession>A0A9Q3JQ76</accession>
<sequence>MEETIKSNQMDLEKEEALTETDVAGTPPERHILRMPDFLLIHQGLDKQPLKQNMNLKLFQGLNHFQVAAIEICQSQYKKLAQRSQGGRVGNIPKPLAWGYELLHFKSFLSQEKTLELLGGLSKFYCKKMVKKIKNWLKNQSLLSEDQKKELEITPAMEMEGSVASTS</sequence>
<reference evidence="2" key="1">
    <citation type="submission" date="2021-03" db="EMBL/GenBank/DDBJ databases">
        <title>Draft genome sequence of rust myrtle Austropuccinia psidii MF-1, a brazilian biotype.</title>
        <authorList>
            <person name="Quecine M.C."/>
            <person name="Pachon D.M.R."/>
            <person name="Bonatelli M.L."/>
            <person name="Correr F.H."/>
            <person name="Franceschini L.M."/>
            <person name="Leite T.F."/>
            <person name="Margarido G.R.A."/>
            <person name="Almeida C.A."/>
            <person name="Ferrarezi J.A."/>
            <person name="Labate C.A."/>
        </authorList>
    </citation>
    <scope>NUCLEOTIDE SEQUENCE</scope>
    <source>
        <strain evidence="2">MF-1</strain>
    </source>
</reference>
<protein>
    <submittedName>
        <fullName evidence="2">Uncharacterized protein</fullName>
    </submittedName>
</protein>
<dbReference type="Proteomes" id="UP000765509">
    <property type="component" value="Unassembled WGS sequence"/>
</dbReference>
<feature type="compositionally biased region" description="Polar residues" evidence="1">
    <location>
        <begin position="1"/>
        <end position="10"/>
    </location>
</feature>
<evidence type="ECO:0000256" key="1">
    <source>
        <dbReference type="SAM" id="MobiDB-lite"/>
    </source>
</evidence>
<proteinExistence type="predicted"/>
<comment type="caution">
    <text evidence="2">The sequence shown here is derived from an EMBL/GenBank/DDBJ whole genome shotgun (WGS) entry which is preliminary data.</text>
</comment>
<keyword evidence="3" id="KW-1185">Reference proteome</keyword>
<dbReference type="AlphaFoldDB" id="A0A9Q3JQ76"/>
<dbReference type="EMBL" id="AVOT02079043">
    <property type="protein sequence ID" value="MBW0566398.1"/>
    <property type="molecule type" value="Genomic_DNA"/>
</dbReference>
<gene>
    <name evidence="2" type="ORF">O181_106113</name>
</gene>
<organism evidence="2 3">
    <name type="scientific">Austropuccinia psidii MF-1</name>
    <dbReference type="NCBI Taxonomy" id="1389203"/>
    <lineage>
        <taxon>Eukaryota</taxon>
        <taxon>Fungi</taxon>
        <taxon>Dikarya</taxon>
        <taxon>Basidiomycota</taxon>
        <taxon>Pucciniomycotina</taxon>
        <taxon>Pucciniomycetes</taxon>
        <taxon>Pucciniales</taxon>
        <taxon>Sphaerophragmiaceae</taxon>
        <taxon>Austropuccinia</taxon>
    </lineage>
</organism>